<evidence type="ECO:0000313" key="6">
    <source>
        <dbReference type="Proteomes" id="UP000503162"/>
    </source>
</evidence>
<feature type="signal peptide" evidence="4">
    <location>
        <begin position="1"/>
        <end position="40"/>
    </location>
</feature>
<dbReference type="Gene3D" id="1.25.40.20">
    <property type="entry name" value="Ankyrin repeat-containing domain"/>
    <property type="match status" value="1"/>
</dbReference>
<keyword evidence="6" id="KW-1185">Reference proteome</keyword>
<feature type="repeat" description="ANK" evidence="3">
    <location>
        <begin position="328"/>
        <end position="360"/>
    </location>
</feature>
<name>A0A6G8IHG8_9BURK</name>
<dbReference type="PROSITE" id="PS50088">
    <property type="entry name" value="ANK_REPEAT"/>
    <property type="match status" value="2"/>
</dbReference>
<dbReference type="SUPFAM" id="SSF48403">
    <property type="entry name" value="Ankyrin repeat"/>
    <property type="match status" value="1"/>
</dbReference>
<feature type="repeat" description="ANK" evidence="3">
    <location>
        <begin position="222"/>
        <end position="254"/>
    </location>
</feature>
<keyword evidence="1" id="KW-0677">Repeat</keyword>
<dbReference type="AlphaFoldDB" id="A0A6G8IHG8"/>
<protein>
    <submittedName>
        <fullName evidence="5">Ankyrin repeat domain-containing protein</fullName>
    </submittedName>
</protein>
<sequence>MPLTPHATACPGARRRRLRAAAPALLLALLAALPTGALWAQTAAPPAAAGQPAPARSPAQWQALLVAARHSAGSQAFEYRAAIYPSLGQARLASFSGLARSVTTRQAANLVEPVPPVRRALRDLLVPGTRSAPIEAPLPNNAGPGWVVVELVARTPATLALDPGPAFEAWAARMVQQGRLPHPDQLLADAQARTQAAFWDTRQAAQIAALPAGLDANTRFGDDTTPLVRAVQRRDLAAVRALLDRGADPNRCTPLGCPLDVASAVLDGPTFAAWLDELSGRGARIDALDSTWRGSANTLLTSAILRENDALTDLLIARGASPDGAPGALMTPLQAAALMGKRPLAQALLERGADPLPFNDRAPAPPPVMRYSLYQGALESGDTALATWAEGVMLDAAKRRPGLGYQVFIEQGGQRSALPRDGVLRLKAAPFRLVVRFNDPTQGSLQIGASLAHEWLQEVRSGDRRNAMFHPYSSGATAEPPSPASYELFASRACTATVPADGLCDGAFMALQTDPGLRKDFHEQRPAASGAASEYVREFRALADVSSAQPADAQPLESLKGRTLHLVATSVVNLGTLDGLRLVAPHFVRLELR</sequence>
<accession>A0A6G8IHG8</accession>
<dbReference type="SMART" id="SM00248">
    <property type="entry name" value="ANK"/>
    <property type="match status" value="3"/>
</dbReference>
<dbReference type="InterPro" id="IPR002110">
    <property type="entry name" value="Ankyrin_rpt"/>
</dbReference>
<evidence type="ECO:0000256" key="2">
    <source>
        <dbReference type="ARBA" id="ARBA00023043"/>
    </source>
</evidence>
<keyword evidence="4" id="KW-0732">Signal</keyword>
<keyword evidence="2 3" id="KW-0040">ANK repeat</keyword>
<organism evidence="5 6">
    <name type="scientific">Hydrogenophaga crocea</name>
    <dbReference type="NCBI Taxonomy" id="2716225"/>
    <lineage>
        <taxon>Bacteria</taxon>
        <taxon>Pseudomonadati</taxon>
        <taxon>Pseudomonadota</taxon>
        <taxon>Betaproteobacteria</taxon>
        <taxon>Burkholderiales</taxon>
        <taxon>Comamonadaceae</taxon>
        <taxon>Hydrogenophaga</taxon>
    </lineage>
</organism>
<feature type="chain" id="PRO_5026299315" evidence="4">
    <location>
        <begin position="41"/>
        <end position="593"/>
    </location>
</feature>
<dbReference type="InterPro" id="IPR036770">
    <property type="entry name" value="Ankyrin_rpt-contain_sf"/>
</dbReference>
<dbReference type="Proteomes" id="UP000503162">
    <property type="component" value="Chromosome"/>
</dbReference>
<evidence type="ECO:0000256" key="3">
    <source>
        <dbReference type="PROSITE-ProRule" id="PRU00023"/>
    </source>
</evidence>
<dbReference type="KEGG" id="hcz:G9Q37_10575"/>
<dbReference type="PROSITE" id="PS50297">
    <property type="entry name" value="ANK_REP_REGION"/>
    <property type="match status" value="2"/>
</dbReference>
<evidence type="ECO:0000256" key="4">
    <source>
        <dbReference type="SAM" id="SignalP"/>
    </source>
</evidence>
<dbReference type="PANTHER" id="PTHR24171:SF9">
    <property type="entry name" value="ANKYRIN REPEAT DOMAIN-CONTAINING PROTEIN 39"/>
    <property type="match status" value="1"/>
</dbReference>
<proteinExistence type="predicted"/>
<gene>
    <name evidence="5" type="ORF">G9Q37_10575</name>
</gene>
<dbReference type="Pfam" id="PF00023">
    <property type="entry name" value="Ank"/>
    <property type="match status" value="2"/>
</dbReference>
<dbReference type="PANTHER" id="PTHR24171">
    <property type="entry name" value="ANKYRIN REPEAT DOMAIN-CONTAINING PROTEIN 39-RELATED"/>
    <property type="match status" value="1"/>
</dbReference>
<dbReference type="EMBL" id="CP049989">
    <property type="protein sequence ID" value="QIM52559.1"/>
    <property type="molecule type" value="Genomic_DNA"/>
</dbReference>
<evidence type="ECO:0000256" key="1">
    <source>
        <dbReference type="ARBA" id="ARBA00022737"/>
    </source>
</evidence>
<dbReference type="RefSeq" id="WP_166227161.1">
    <property type="nucleotide sequence ID" value="NZ_CP049989.1"/>
</dbReference>
<reference evidence="5 6" key="1">
    <citation type="submission" date="2020-03" db="EMBL/GenBank/DDBJ databases">
        <title>Hydrogenophaga sp. nov. isolated from cyanobacterial mat.</title>
        <authorList>
            <person name="Thorat V."/>
            <person name="Kirdat K."/>
            <person name="Tiwarekar B."/>
            <person name="Costa E.D."/>
            <person name="Yadav A."/>
        </authorList>
    </citation>
    <scope>NUCLEOTIDE SEQUENCE [LARGE SCALE GENOMIC DNA]</scope>
    <source>
        <strain evidence="5 6">BA0156</strain>
    </source>
</reference>
<evidence type="ECO:0000313" key="5">
    <source>
        <dbReference type="EMBL" id="QIM52559.1"/>
    </source>
</evidence>